<accession>A0A2P2MZW0</accession>
<protein>
    <submittedName>
        <fullName evidence="1">Uncharacterized protein</fullName>
    </submittedName>
</protein>
<reference evidence="1" key="1">
    <citation type="submission" date="2018-02" db="EMBL/GenBank/DDBJ databases">
        <title>Rhizophora mucronata_Transcriptome.</title>
        <authorList>
            <person name="Meera S.P."/>
            <person name="Sreeshan A."/>
            <person name="Augustine A."/>
        </authorList>
    </citation>
    <scope>NUCLEOTIDE SEQUENCE</scope>
    <source>
        <tissue evidence="1">Leaf</tissue>
    </source>
</reference>
<dbReference type="EMBL" id="GGEC01055244">
    <property type="protein sequence ID" value="MBX35728.1"/>
    <property type="molecule type" value="Transcribed_RNA"/>
</dbReference>
<sequence length="30" mass="3464">MVHVNESIDNPFNYIESSVPVQLFCLFHIA</sequence>
<proteinExistence type="predicted"/>
<organism evidence="1">
    <name type="scientific">Rhizophora mucronata</name>
    <name type="common">Asiatic mangrove</name>
    <dbReference type="NCBI Taxonomy" id="61149"/>
    <lineage>
        <taxon>Eukaryota</taxon>
        <taxon>Viridiplantae</taxon>
        <taxon>Streptophyta</taxon>
        <taxon>Embryophyta</taxon>
        <taxon>Tracheophyta</taxon>
        <taxon>Spermatophyta</taxon>
        <taxon>Magnoliopsida</taxon>
        <taxon>eudicotyledons</taxon>
        <taxon>Gunneridae</taxon>
        <taxon>Pentapetalae</taxon>
        <taxon>rosids</taxon>
        <taxon>fabids</taxon>
        <taxon>Malpighiales</taxon>
        <taxon>Rhizophoraceae</taxon>
        <taxon>Rhizophora</taxon>
    </lineage>
</organism>
<dbReference type="AlphaFoldDB" id="A0A2P2MZW0"/>
<name>A0A2P2MZW0_RHIMU</name>
<evidence type="ECO:0000313" key="1">
    <source>
        <dbReference type="EMBL" id="MBX35728.1"/>
    </source>
</evidence>